<evidence type="ECO:0000313" key="6">
    <source>
        <dbReference type="Proteomes" id="UP000318017"/>
    </source>
</evidence>
<evidence type="ECO:0000259" key="4">
    <source>
        <dbReference type="Pfam" id="PF20434"/>
    </source>
</evidence>
<dbReference type="GO" id="GO:0046555">
    <property type="term" value="F:acetylxylan esterase activity"/>
    <property type="evidence" value="ECO:0007669"/>
    <property type="project" value="UniProtKB-EC"/>
</dbReference>
<dbReference type="InterPro" id="IPR049492">
    <property type="entry name" value="BD-FAE-like_dom"/>
</dbReference>
<dbReference type="Gene3D" id="3.40.50.1820">
    <property type="entry name" value="alpha/beta hydrolase"/>
    <property type="match status" value="1"/>
</dbReference>
<dbReference type="RefSeq" id="WP_197356049.1">
    <property type="nucleotide sequence ID" value="NZ_CP036298.1"/>
</dbReference>
<protein>
    <submittedName>
        <fullName evidence="5">Acetylxylan esterase</fullName>
        <ecNumber evidence="5">3.1.1.72</ecNumber>
    </submittedName>
</protein>
<evidence type="ECO:0000256" key="3">
    <source>
        <dbReference type="SAM" id="SignalP"/>
    </source>
</evidence>
<feature type="region of interest" description="Disordered" evidence="2">
    <location>
        <begin position="39"/>
        <end position="70"/>
    </location>
</feature>
<dbReference type="Pfam" id="PF20434">
    <property type="entry name" value="BD-FAE"/>
    <property type="match status" value="1"/>
</dbReference>
<reference evidence="5 6" key="1">
    <citation type="submission" date="2019-02" db="EMBL/GenBank/DDBJ databases">
        <title>Deep-cultivation of Planctomycetes and their phenomic and genomic characterization uncovers novel biology.</title>
        <authorList>
            <person name="Wiegand S."/>
            <person name="Jogler M."/>
            <person name="Boedeker C."/>
            <person name="Pinto D."/>
            <person name="Vollmers J."/>
            <person name="Rivas-Marin E."/>
            <person name="Kohn T."/>
            <person name="Peeters S.H."/>
            <person name="Heuer A."/>
            <person name="Rast P."/>
            <person name="Oberbeckmann S."/>
            <person name="Bunk B."/>
            <person name="Jeske O."/>
            <person name="Meyerdierks A."/>
            <person name="Storesund J.E."/>
            <person name="Kallscheuer N."/>
            <person name="Luecker S."/>
            <person name="Lage O.M."/>
            <person name="Pohl T."/>
            <person name="Merkel B.J."/>
            <person name="Hornburger P."/>
            <person name="Mueller R.-W."/>
            <person name="Bruemmer F."/>
            <person name="Labrenz M."/>
            <person name="Spormann A.M."/>
            <person name="Op den Camp H."/>
            <person name="Overmann J."/>
            <person name="Amann R."/>
            <person name="Jetten M.S.M."/>
            <person name="Mascher T."/>
            <person name="Medema M.H."/>
            <person name="Devos D.P."/>
            <person name="Kaster A.-K."/>
            <person name="Ovreas L."/>
            <person name="Rohde M."/>
            <person name="Galperin M.Y."/>
            <person name="Jogler C."/>
        </authorList>
    </citation>
    <scope>NUCLEOTIDE SEQUENCE [LARGE SCALE GENOMIC DNA]</scope>
    <source>
        <strain evidence="5 6">Q31a</strain>
    </source>
</reference>
<evidence type="ECO:0000256" key="2">
    <source>
        <dbReference type="SAM" id="MobiDB-lite"/>
    </source>
</evidence>
<dbReference type="InterPro" id="IPR029058">
    <property type="entry name" value="AB_hydrolase_fold"/>
</dbReference>
<gene>
    <name evidence="5" type="primary">axeA1_2</name>
    <name evidence="5" type="ORF">Q31a_04390</name>
</gene>
<feature type="domain" description="BD-FAE-like" evidence="4">
    <location>
        <begin position="88"/>
        <end position="195"/>
    </location>
</feature>
<proteinExistence type="predicted"/>
<organism evidence="5 6">
    <name type="scientific">Aureliella helgolandensis</name>
    <dbReference type="NCBI Taxonomy" id="2527968"/>
    <lineage>
        <taxon>Bacteria</taxon>
        <taxon>Pseudomonadati</taxon>
        <taxon>Planctomycetota</taxon>
        <taxon>Planctomycetia</taxon>
        <taxon>Pirellulales</taxon>
        <taxon>Pirellulaceae</taxon>
        <taxon>Aureliella</taxon>
    </lineage>
</organism>
<feature type="signal peptide" evidence="3">
    <location>
        <begin position="1"/>
        <end position="37"/>
    </location>
</feature>
<sequence length="316" mass="34569" precursor="true">MLPIRRIPHVPRTRFHMGTCLASALMLLGLTATPGFAQPPELKLWPAQPPGQTESDEAEADTSGPDGRRVMDKPVIRLGHVSEPMLTVYAAPASNNTGAAVIVCPGGGYSILAYDLEGTEVCEWLQSIGVTGVLLKYRVPRQGKENRPIEPLQDAQRAVSLTRQHAAEWGIDPERIGVLGFSAGGHLSARLSTNYRERAYAPIDETDSIHCRPDFTILIYPAYLFDKESDSLVSSMIPVDEDTPPMFMAMAFDDGVGPENILRMGLALKKANVPCEVHLYPTGGHGFGLRRNEHQATSWPDRCAEWLAASGWLKSK</sequence>
<feature type="chain" id="PRO_5021770436" evidence="3">
    <location>
        <begin position="38"/>
        <end position="316"/>
    </location>
</feature>
<dbReference type="PANTHER" id="PTHR48081">
    <property type="entry name" value="AB HYDROLASE SUPERFAMILY PROTEIN C4A8.06C"/>
    <property type="match status" value="1"/>
</dbReference>
<dbReference type="EMBL" id="CP036298">
    <property type="protein sequence ID" value="QDV22156.1"/>
    <property type="molecule type" value="Genomic_DNA"/>
</dbReference>
<evidence type="ECO:0000256" key="1">
    <source>
        <dbReference type="ARBA" id="ARBA00022801"/>
    </source>
</evidence>
<keyword evidence="6" id="KW-1185">Reference proteome</keyword>
<dbReference type="SUPFAM" id="SSF53474">
    <property type="entry name" value="alpha/beta-Hydrolases"/>
    <property type="match status" value="1"/>
</dbReference>
<keyword evidence="3" id="KW-0732">Signal</keyword>
<keyword evidence="1 5" id="KW-0378">Hydrolase</keyword>
<dbReference type="AlphaFoldDB" id="A0A518G0Q4"/>
<name>A0A518G0Q4_9BACT</name>
<dbReference type="PANTHER" id="PTHR48081:SF6">
    <property type="entry name" value="PEPTIDASE S9 PROLYL OLIGOPEPTIDASE CATALYTIC DOMAIN-CONTAINING PROTEIN"/>
    <property type="match status" value="1"/>
</dbReference>
<dbReference type="InterPro" id="IPR050300">
    <property type="entry name" value="GDXG_lipolytic_enzyme"/>
</dbReference>
<accession>A0A518G0Q4</accession>
<dbReference type="EC" id="3.1.1.72" evidence="5"/>
<dbReference type="Proteomes" id="UP000318017">
    <property type="component" value="Chromosome"/>
</dbReference>
<evidence type="ECO:0000313" key="5">
    <source>
        <dbReference type="EMBL" id="QDV22156.1"/>
    </source>
</evidence>
<dbReference type="KEGG" id="ahel:Q31a_04390"/>